<dbReference type="PANTHER" id="PTHR37946">
    <property type="entry name" value="SLL1969 PROTEIN"/>
    <property type="match status" value="1"/>
</dbReference>
<dbReference type="PANTHER" id="PTHR37946:SF1">
    <property type="entry name" value="SLL1969 PROTEIN"/>
    <property type="match status" value="1"/>
</dbReference>
<dbReference type="EMBL" id="JACIBX010000006">
    <property type="protein sequence ID" value="MBB3712385.1"/>
    <property type="molecule type" value="Genomic_DNA"/>
</dbReference>
<evidence type="ECO:0000259" key="2">
    <source>
        <dbReference type="Pfam" id="PF12697"/>
    </source>
</evidence>
<keyword evidence="1" id="KW-0732">Signal</keyword>
<keyword evidence="4" id="KW-1185">Reference proteome</keyword>
<feature type="chain" id="PRO_5045720559" description="AB hydrolase-1 domain-containing protein" evidence="1">
    <location>
        <begin position="22"/>
        <end position="248"/>
    </location>
</feature>
<feature type="domain" description="AB hydrolase-1" evidence="2">
    <location>
        <begin position="30"/>
        <end position="143"/>
    </location>
</feature>
<dbReference type="SUPFAM" id="SSF53474">
    <property type="entry name" value="alpha/beta-Hydrolases"/>
    <property type="match status" value="1"/>
</dbReference>
<dbReference type="RefSeq" id="WP_183472422.1">
    <property type="nucleotide sequence ID" value="NZ_JACIBX010000006.1"/>
</dbReference>
<dbReference type="Gene3D" id="3.40.50.1820">
    <property type="entry name" value="alpha/beta hydrolase"/>
    <property type="match status" value="1"/>
</dbReference>
<gene>
    <name evidence="3" type="ORF">FHS00_001967</name>
</gene>
<feature type="signal peptide" evidence="1">
    <location>
        <begin position="1"/>
        <end position="21"/>
    </location>
</feature>
<evidence type="ECO:0000256" key="1">
    <source>
        <dbReference type="SAM" id="SignalP"/>
    </source>
</evidence>
<accession>A0ABR6HPL6</accession>
<dbReference type="Proteomes" id="UP000576152">
    <property type="component" value="Unassembled WGS sequence"/>
</dbReference>
<reference evidence="3 4" key="1">
    <citation type="submission" date="2020-08" db="EMBL/GenBank/DDBJ databases">
        <title>Genomic Encyclopedia of Type Strains, Phase III (KMG-III): the genomes of soil and plant-associated and newly described type strains.</title>
        <authorList>
            <person name="Whitman W."/>
        </authorList>
    </citation>
    <scope>NUCLEOTIDE SEQUENCE [LARGE SCALE GENOMIC DNA]</scope>
    <source>
        <strain evidence="3 4">CECT 8572</strain>
    </source>
</reference>
<name>A0ABR6HPL6_9RHOB</name>
<organism evidence="3 4">
    <name type="scientific">Limimaricola variabilis</name>
    <dbReference type="NCBI Taxonomy" id="1492771"/>
    <lineage>
        <taxon>Bacteria</taxon>
        <taxon>Pseudomonadati</taxon>
        <taxon>Pseudomonadota</taxon>
        <taxon>Alphaproteobacteria</taxon>
        <taxon>Rhodobacterales</taxon>
        <taxon>Paracoccaceae</taxon>
        <taxon>Limimaricola</taxon>
    </lineage>
</organism>
<proteinExistence type="predicted"/>
<dbReference type="InterPro" id="IPR029058">
    <property type="entry name" value="AB_hydrolase_fold"/>
</dbReference>
<dbReference type="Pfam" id="PF12697">
    <property type="entry name" value="Abhydrolase_6"/>
    <property type="match status" value="1"/>
</dbReference>
<comment type="caution">
    <text evidence="3">The sequence shown here is derived from an EMBL/GenBank/DDBJ whole genome shotgun (WGS) entry which is preliminary data.</text>
</comment>
<dbReference type="PROSITE" id="PS51257">
    <property type="entry name" value="PROKAR_LIPOPROTEIN"/>
    <property type="match status" value="1"/>
</dbReference>
<evidence type="ECO:0000313" key="3">
    <source>
        <dbReference type="EMBL" id="MBB3712385.1"/>
    </source>
</evidence>
<sequence>MTRPLALVTLCLLLLSGCARAAPEPSADCVVFLHGLARTDLSLAPMAEVLEANGYAVVNRGYPSTEARIEELVDAVPEDVAACGDRRVHFVTHSMGGILARLWLTDHRPARMGRVVMLAPPNKGSELVDVFGGFEPFEWINGPAGLQLGTDPQSLPNRLEPLPSYEVGIIAGDASLNPVFSALIEGPDDGKVSVASTRLEGATDHIVLPVSHTFMMNNPLVMAQVLAFLREGRFDRSLSLGSVLFGFD</sequence>
<protein>
    <recommendedName>
        <fullName evidence="2">AB hydrolase-1 domain-containing protein</fullName>
    </recommendedName>
</protein>
<dbReference type="InterPro" id="IPR000073">
    <property type="entry name" value="AB_hydrolase_1"/>
</dbReference>
<evidence type="ECO:0000313" key="4">
    <source>
        <dbReference type="Proteomes" id="UP000576152"/>
    </source>
</evidence>